<dbReference type="OrthoDB" id="3712018at2"/>
<evidence type="ECO:0000313" key="2">
    <source>
        <dbReference type="EMBL" id="RZS89629.1"/>
    </source>
</evidence>
<evidence type="ECO:0000313" key="3">
    <source>
        <dbReference type="Proteomes" id="UP000293638"/>
    </source>
</evidence>
<gene>
    <name evidence="2" type="ORF">EV189_1398</name>
</gene>
<dbReference type="SUPFAM" id="SSF50346">
    <property type="entry name" value="PRC-barrel domain"/>
    <property type="match status" value="1"/>
</dbReference>
<keyword evidence="3" id="KW-1185">Reference proteome</keyword>
<proteinExistence type="predicted"/>
<evidence type="ECO:0000259" key="1">
    <source>
        <dbReference type="Pfam" id="PF05239"/>
    </source>
</evidence>
<protein>
    <submittedName>
        <fullName evidence="2">PRC-barrel domain protein</fullName>
    </submittedName>
</protein>
<dbReference type="RefSeq" id="WP_130492212.1">
    <property type="nucleotide sequence ID" value="NZ_SGXD01000002.1"/>
</dbReference>
<organism evidence="2 3">
    <name type="scientific">Motilibacter rhizosphaerae</name>
    <dbReference type="NCBI Taxonomy" id="598652"/>
    <lineage>
        <taxon>Bacteria</taxon>
        <taxon>Bacillati</taxon>
        <taxon>Actinomycetota</taxon>
        <taxon>Actinomycetes</taxon>
        <taxon>Motilibacterales</taxon>
        <taxon>Motilibacteraceae</taxon>
        <taxon>Motilibacter</taxon>
    </lineage>
</organism>
<dbReference type="Pfam" id="PF05239">
    <property type="entry name" value="PRC"/>
    <property type="match status" value="1"/>
</dbReference>
<reference evidence="2 3" key="1">
    <citation type="submission" date="2019-02" db="EMBL/GenBank/DDBJ databases">
        <title>Genomic Encyclopedia of Type Strains, Phase IV (KMG-IV): sequencing the most valuable type-strain genomes for metagenomic binning, comparative biology and taxonomic classification.</title>
        <authorList>
            <person name="Goeker M."/>
        </authorList>
    </citation>
    <scope>NUCLEOTIDE SEQUENCE [LARGE SCALE GENOMIC DNA]</scope>
    <source>
        <strain evidence="2 3">DSM 45622</strain>
    </source>
</reference>
<dbReference type="GO" id="GO:0019684">
    <property type="term" value="P:photosynthesis, light reaction"/>
    <property type="evidence" value="ECO:0007669"/>
    <property type="project" value="InterPro"/>
</dbReference>
<dbReference type="Proteomes" id="UP000293638">
    <property type="component" value="Unassembled WGS sequence"/>
</dbReference>
<comment type="caution">
    <text evidence="2">The sequence shown here is derived from an EMBL/GenBank/DDBJ whole genome shotgun (WGS) entry which is preliminary data.</text>
</comment>
<dbReference type="InterPro" id="IPR027275">
    <property type="entry name" value="PRC-brl_dom"/>
</dbReference>
<dbReference type="GO" id="GO:0030077">
    <property type="term" value="C:plasma membrane light-harvesting complex"/>
    <property type="evidence" value="ECO:0007669"/>
    <property type="project" value="InterPro"/>
</dbReference>
<sequence>MFEAESIGLWRDKDVIDPQGGKIGTLESVYVDTGSDEPSFAGVKTGIIGRHRIVFTPLAGATVGPGYVRIRFDKDLVKGAPGIDVDGELPADQEPAVFAHYGLAYETGGPRRLARR</sequence>
<dbReference type="InterPro" id="IPR011033">
    <property type="entry name" value="PRC_barrel-like_sf"/>
</dbReference>
<feature type="domain" description="PRC-barrel" evidence="1">
    <location>
        <begin position="10"/>
        <end position="76"/>
    </location>
</feature>
<dbReference type="EMBL" id="SGXD01000002">
    <property type="protein sequence ID" value="RZS89629.1"/>
    <property type="molecule type" value="Genomic_DNA"/>
</dbReference>
<accession>A0A4V2F4K4</accession>
<dbReference type="InterPro" id="IPR014747">
    <property type="entry name" value="Bac_photo_RC_H_C"/>
</dbReference>
<dbReference type="AlphaFoldDB" id="A0A4V2F4K4"/>
<dbReference type="Gene3D" id="3.90.50.10">
    <property type="entry name" value="Photosynthetic Reaction Center, subunit H, domain 2"/>
    <property type="match status" value="1"/>
</dbReference>
<name>A0A4V2F4K4_9ACTN</name>